<dbReference type="InterPro" id="IPR049163">
    <property type="entry name" value="Pif1-like_2B_dom"/>
</dbReference>
<name>A0A6V7UFW0_MELEN</name>
<gene>
    <name evidence="3" type="ORF">MENT_LOCUS11944</name>
</gene>
<reference evidence="3 4" key="1">
    <citation type="submission" date="2020-08" db="EMBL/GenBank/DDBJ databases">
        <authorList>
            <person name="Koutsovoulos G."/>
            <person name="Danchin GJ E."/>
        </authorList>
    </citation>
    <scope>NUCLEOTIDE SEQUENCE [LARGE SCALE GENOMIC DNA]</scope>
</reference>
<evidence type="ECO:0000256" key="1">
    <source>
        <dbReference type="SAM" id="SignalP"/>
    </source>
</evidence>
<dbReference type="OrthoDB" id="5869860at2759"/>
<dbReference type="PANTHER" id="PTHR10492">
    <property type="match status" value="1"/>
</dbReference>
<protein>
    <recommendedName>
        <fullName evidence="2">DNA helicase Pif1-like 2B domain-containing protein</fullName>
    </recommendedName>
</protein>
<evidence type="ECO:0000313" key="4">
    <source>
        <dbReference type="Proteomes" id="UP000580250"/>
    </source>
</evidence>
<dbReference type="Proteomes" id="UP000580250">
    <property type="component" value="Unassembled WGS sequence"/>
</dbReference>
<evidence type="ECO:0000259" key="2">
    <source>
        <dbReference type="Pfam" id="PF21530"/>
    </source>
</evidence>
<dbReference type="EMBL" id="CAJEWN010000059">
    <property type="protein sequence ID" value="CAD2155622.1"/>
    <property type="molecule type" value="Genomic_DNA"/>
</dbReference>
<organism evidence="3 4">
    <name type="scientific">Meloidogyne enterolobii</name>
    <name type="common">Root-knot nematode worm</name>
    <name type="synonym">Meloidogyne mayaguensis</name>
    <dbReference type="NCBI Taxonomy" id="390850"/>
    <lineage>
        <taxon>Eukaryota</taxon>
        <taxon>Metazoa</taxon>
        <taxon>Ecdysozoa</taxon>
        <taxon>Nematoda</taxon>
        <taxon>Chromadorea</taxon>
        <taxon>Rhabditida</taxon>
        <taxon>Tylenchina</taxon>
        <taxon>Tylenchomorpha</taxon>
        <taxon>Tylenchoidea</taxon>
        <taxon>Meloidogynidae</taxon>
        <taxon>Meloidogyninae</taxon>
        <taxon>Meloidogyne</taxon>
    </lineage>
</organism>
<dbReference type="InterPro" id="IPR027417">
    <property type="entry name" value="P-loop_NTPase"/>
</dbReference>
<dbReference type="Pfam" id="PF21530">
    <property type="entry name" value="Pif1_2B_dom"/>
    <property type="match status" value="1"/>
</dbReference>
<evidence type="ECO:0000313" key="3">
    <source>
        <dbReference type="EMBL" id="CAD2155622.1"/>
    </source>
</evidence>
<accession>A0A6V7UFW0</accession>
<feature type="chain" id="PRO_5028078800" description="DNA helicase Pif1-like 2B domain-containing protein" evidence="1">
    <location>
        <begin position="20"/>
        <end position="164"/>
    </location>
</feature>
<keyword evidence="1" id="KW-0732">Signal</keyword>
<dbReference type="AlphaFoldDB" id="A0A6V7UFW0"/>
<comment type="caution">
    <text evidence="3">The sequence shown here is derived from an EMBL/GenBank/DDBJ whole genome shotgun (WGS) entry which is preliminary data.</text>
</comment>
<dbReference type="SUPFAM" id="SSF52540">
    <property type="entry name" value="P-loop containing nucleoside triphosphate hydrolases"/>
    <property type="match status" value="1"/>
</dbReference>
<proteinExistence type="predicted"/>
<feature type="domain" description="DNA helicase Pif1-like 2B" evidence="2">
    <location>
        <begin position="117"/>
        <end position="162"/>
    </location>
</feature>
<sequence length="164" mass="18629">MPWKLGELFALILVHCNSAMDLLEIGSGKRNIDTDQLVLPLDVISNGDLAEEIFGNVIIDNDWNKMANMAIVAPKTVDVRDLNNRVLIMLPGNETLYKSIDKAENEEKQVLDEYLDEYLNSLSPNGFPLHELRLKKYAIVMLIRNLNIENGLCNGTRMLVEEMR</sequence>
<feature type="signal peptide" evidence="1">
    <location>
        <begin position="1"/>
        <end position="19"/>
    </location>
</feature>
<dbReference type="PANTHER" id="PTHR10492:SF57">
    <property type="entry name" value="ATP-DEPENDENT DNA HELICASE"/>
    <property type="match status" value="1"/>
</dbReference>